<dbReference type="SUPFAM" id="SSF90209">
    <property type="entry name" value="Ran binding protein zinc finger-like"/>
    <property type="match status" value="2"/>
</dbReference>
<dbReference type="InterPro" id="IPR026960">
    <property type="entry name" value="RVT-Znf"/>
</dbReference>
<dbReference type="GO" id="GO:0003729">
    <property type="term" value="F:mRNA binding"/>
    <property type="evidence" value="ECO:0007669"/>
    <property type="project" value="TreeGrafter"/>
</dbReference>
<sequence length="606" mass="69042">MSASKILHLGTALFNQTRIPLSPVPLLFPKSLRLPRYISSSAAVTSDGTETLCSSDPHPWPEWVTFVDRLKTKGYFTESPPAETVYNDMGVVKDACLSFARDRYDVFKSLSIDDIQTVVEIGCPNLYRKAVNSAKRLRAYARLDEGDVCSTCNLRGSCDRAYVILKEDEADARTVDIVRILLFYALDPLVLSGGEKPPGRQTVESSARKLFSELIELSETPPDPALPKPAGKVLKQKEDTLNFMDDTLSQDIEMKRGDWMCPKCNFMNFSRNVQCRQCNEDGPKRVGPANVEMKKGDWTCSQCNFMNFSRNIRCLKCKAEGPKRVSADEIEMKKGDWNCQLSEEPLKLAYSELYRIACVKDGQVADFVQVRGHEVHWEVTFTRLAQDWELESISSFLELLYSIKIQSTEKDKMCWKPARSKGFQVKSFYTHLSSPGPGLGLFPWKGIWKAKVPPRVVFFTWTAALGKILTADNLRRRGIPVVSWCCMCKADGETVDHLLLHCPFAKELWDMVFGLFGIQWVMPKRVIDLFSCWFGSMGGNSVIWKAIPHCIMWCLWRERNARTFEDCELSVVELKLQFYRSLLDWMVATGLFRLSSMLDLIDYCSF</sequence>
<dbReference type="EMBL" id="OIVN01000034">
    <property type="protein sequence ID" value="SPC72967.1"/>
    <property type="molecule type" value="Genomic_DNA"/>
</dbReference>
<evidence type="ECO:0000256" key="2">
    <source>
        <dbReference type="ARBA" id="ARBA00022771"/>
    </source>
</evidence>
<evidence type="ECO:0000256" key="4">
    <source>
        <dbReference type="PROSITE-ProRule" id="PRU00322"/>
    </source>
</evidence>
<dbReference type="Pfam" id="PF13966">
    <property type="entry name" value="zf-RVT"/>
    <property type="match status" value="1"/>
</dbReference>
<dbReference type="Gene3D" id="4.10.1060.10">
    <property type="entry name" value="Zinc finger, RanBP2-type"/>
    <property type="match status" value="2"/>
</dbReference>
<dbReference type="AlphaFoldDB" id="A0A2N9E233"/>
<dbReference type="PANTHER" id="PTHR23111:SF40">
    <property type="entry name" value="RNA-BINDING PROTEIN INVOLVED IN HETEROCHROMATIN ASSEMBLY-RELATED"/>
    <property type="match status" value="1"/>
</dbReference>
<evidence type="ECO:0000313" key="6">
    <source>
        <dbReference type="EMBL" id="SPC72967.1"/>
    </source>
</evidence>
<dbReference type="InterPro" id="IPR036443">
    <property type="entry name" value="Znf_RanBP2_sf"/>
</dbReference>
<evidence type="ECO:0000256" key="3">
    <source>
        <dbReference type="ARBA" id="ARBA00022833"/>
    </source>
</evidence>
<feature type="domain" description="RanBP2-type" evidence="5">
    <location>
        <begin position="255"/>
        <end position="284"/>
    </location>
</feature>
<dbReference type="InterPro" id="IPR001876">
    <property type="entry name" value="Znf_RanBP2"/>
</dbReference>
<reference evidence="6" key="1">
    <citation type="submission" date="2018-02" db="EMBL/GenBank/DDBJ databases">
        <authorList>
            <person name="Cohen D.B."/>
            <person name="Kent A.D."/>
        </authorList>
    </citation>
    <scope>NUCLEOTIDE SEQUENCE</scope>
</reference>
<dbReference type="PANTHER" id="PTHR23111">
    <property type="entry name" value="ZINC FINGER PROTEIN"/>
    <property type="match status" value="1"/>
</dbReference>
<evidence type="ECO:0000256" key="1">
    <source>
        <dbReference type="ARBA" id="ARBA00022723"/>
    </source>
</evidence>
<protein>
    <recommendedName>
        <fullName evidence="5">RanBP2-type domain-containing protein</fullName>
    </recommendedName>
</protein>
<name>A0A2N9E233_FAGSY</name>
<dbReference type="GO" id="GO:0008270">
    <property type="term" value="F:zinc ion binding"/>
    <property type="evidence" value="ECO:0007669"/>
    <property type="project" value="UniProtKB-KW"/>
</dbReference>
<evidence type="ECO:0000259" key="5">
    <source>
        <dbReference type="PROSITE" id="PS50199"/>
    </source>
</evidence>
<dbReference type="SMART" id="SM00547">
    <property type="entry name" value="ZnF_RBZ"/>
    <property type="match status" value="2"/>
</dbReference>
<proteinExistence type="predicted"/>
<gene>
    <name evidence="6" type="ORF">FSB_LOCUS849</name>
</gene>
<keyword evidence="2 4" id="KW-0863">Zinc-finger</keyword>
<feature type="domain" description="RanBP2-type" evidence="5">
    <location>
        <begin position="294"/>
        <end position="323"/>
    </location>
</feature>
<dbReference type="PROSITE" id="PS01358">
    <property type="entry name" value="ZF_RANBP2_1"/>
    <property type="match status" value="2"/>
</dbReference>
<dbReference type="Pfam" id="PF00641">
    <property type="entry name" value="Zn_ribbon_RanBP"/>
    <property type="match status" value="2"/>
</dbReference>
<dbReference type="GO" id="GO:0005737">
    <property type="term" value="C:cytoplasm"/>
    <property type="evidence" value="ECO:0007669"/>
    <property type="project" value="TreeGrafter"/>
</dbReference>
<organism evidence="6">
    <name type="scientific">Fagus sylvatica</name>
    <name type="common">Beechnut</name>
    <dbReference type="NCBI Taxonomy" id="28930"/>
    <lineage>
        <taxon>Eukaryota</taxon>
        <taxon>Viridiplantae</taxon>
        <taxon>Streptophyta</taxon>
        <taxon>Embryophyta</taxon>
        <taxon>Tracheophyta</taxon>
        <taxon>Spermatophyta</taxon>
        <taxon>Magnoliopsida</taxon>
        <taxon>eudicotyledons</taxon>
        <taxon>Gunneridae</taxon>
        <taxon>Pentapetalae</taxon>
        <taxon>rosids</taxon>
        <taxon>fabids</taxon>
        <taxon>Fagales</taxon>
        <taxon>Fagaceae</taxon>
        <taxon>Fagus</taxon>
    </lineage>
</organism>
<dbReference type="PROSITE" id="PS50199">
    <property type="entry name" value="ZF_RANBP2_2"/>
    <property type="match status" value="2"/>
</dbReference>
<accession>A0A2N9E233</accession>
<keyword evidence="1" id="KW-0479">Metal-binding</keyword>
<keyword evidence="3" id="KW-0862">Zinc</keyword>